<feature type="domain" description="Ig-like" evidence="2">
    <location>
        <begin position="16"/>
        <end position="47"/>
    </location>
</feature>
<name>A0A6L3ML93_9BURK</name>
<dbReference type="EMBL" id="VZOK01000360">
    <property type="protein sequence ID" value="KAB0626264.1"/>
    <property type="molecule type" value="Genomic_DNA"/>
</dbReference>
<proteinExistence type="predicted"/>
<protein>
    <recommendedName>
        <fullName evidence="2">Ig-like domain-containing protein</fullName>
    </recommendedName>
</protein>
<feature type="region of interest" description="Disordered" evidence="1">
    <location>
        <begin position="1"/>
        <end position="20"/>
    </location>
</feature>
<dbReference type="InterPro" id="IPR022038">
    <property type="entry name" value="Ig-like_bact"/>
</dbReference>
<evidence type="ECO:0000256" key="1">
    <source>
        <dbReference type="SAM" id="MobiDB-lite"/>
    </source>
</evidence>
<dbReference type="InterPro" id="IPR013783">
    <property type="entry name" value="Ig-like_fold"/>
</dbReference>
<feature type="non-terminal residue" evidence="3">
    <location>
        <position position="145"/>
    </location>
</feature>
<dbReference type="NCBIfam" id="NF033510">
    <property type="entry name" value="Ca_tandemer"/>
    <property type="match status" value="1"/>
</dbReference>
<accession>A0A6L3ML93</accession>
<feature type="domain" description="Ig-like" evidence="2">
    <location>
        <begin position="69"/>
        <end position="145"/>
    </location>
</feature>
<dbReference type="RefSeq" id="WP_150999667.1">
    <property type="nucleotide sequence ID" value="NZ_VZOK01000360.1"/>
</dbReference>
<dbReference type="Pfam" id="PF12245">
    <property type="entry name" value="Big_3_2"/>
    <property type="match status" value="2"/>
</dbReference>
<dbReference type="Proteomes" id="UP000473470">
    <property type="component" value="Unassembled WGS sequence"/>
</dbReference>
<reference evidence="3 4" key="1">
    <citation type="submission" date="2019-09" db="EMBL/GenBank/DDBJ databases">
        <title>Draft genome sequences of 48 bacterial type strains from the CCUG.</title>
        <authorList>
            <person name="Tunovic T."/>
            <person name="Pineiro-Iglesias B."/>
            <person name="Unosson C."/>
            <person name="Inganas E."/>
            <person name="Ohlen M."/>
            <person name="Cardew S."/>
            <person name="Jensie-Markopoulos S."/>
            <person name="Salva-Serra F."/>
            <person name="Jaen-Luchoro D."/>
            <person name="Karlsson R."/>
            <person name="Svensson-Stadler L."/>
            <person name="Chun J."/>
            <person name="Moore E."/>
        </authorList>
    </citation>
    <scope>NUCLEOTIDE SEQUENCE [LARGE SCALE GENOMIC DNA]</scope>
    <source>
        <strain evidence="3 4">CCUG 65686</strain>
    </source>
</reference>
<comment type="caution">
    <text evidence="3">The sequence shown here is derived from an EMBL/GenBank/DDBJ whole genome shotgun (WGS) entry which is preliminary data.</text>
</comment>
<evidence type="ECO:0000259" key="2">
    <source>
        <dbReference type="Pfam" id="PF12245"/>
    </source>
</evidence>
<dbReference type="Gene3D" id="2.60.40.10">
    <property type="entry name" value="Immunoglobulins"/>
    <property type="match status" value="2"/>
</dbReference>
<sequence>EGEWSIQAAKPLTKGPNQSPDGEYNIKLVVTDLADNKQTTTHTVVLDTVPPTLTLDPISEDDVITSLDLKTGLKVSGTSDAEPGQSITLHFIDNKGEKQVIVANPAIIVDENDQWSYTFTAEQLAGLPYEQGFKLEASVKDKAGN</sequence>
<evidence type="ECO:0000313" key="3">
    <source>
        <dbReference type="EMBL" id="KAB0626264.1"/>
    </source>
</evidence>
<feature type="non-terminal residue" evidence="3">
    <location>
        <position position="1"/>
    </location>
</feature>
<organism evidence="3 4">
    <name type="scientific">Burkholderia stagnalis</name>
    <dbReference type="NCBI Taxonomy" id="1503054"/>
    <lineage>
        <taxon>Bacteria</taxon>
        <taxon>Pseudomonadati</taxon>
        <taxon>Pseudomonadota</taxon>
        <taxon>Betaproteobacteria</taxon>
        <taxon>Burkholderiales</taxon>
        <taxon>Burkholderiaceae</taxon>
        <taxon>Burkholderia</taxon>
        <taxon>Burkholderia cepacia complex</taxon>
    </lineage>
</organism>
<evidence type="ECO:0000313" key="4">
    <source>
        <dbReference type="Proteomes" id="UP000473470"/>
    </source>
</evidence>
<dbReference type="AlphaFoldDB" id="A0A6L3ML93"/>
<gene>
    <name evidence="3" type="ORF">F7R25_38145</name>
</gene>